<dbReference type="GO" id="GO:0008237">
    <property type="term" value="F:metallopeptidase activity"/>
    <property type="evidence" value="ECO:0007669"/>
    <property type="project" value="UniProtKB-KW"/>
</dbReference>
<feature type="active site" description="Proton donor/acceptor" evidence="9">
    <location>
        <position position="212"/>
    </location>
</feature>
<keyword evidence="3 9" id="KW-0479">Metal-binding</keyword>
<evidence type="ECO:0000256" key="8">
    <source>
        <dbReference type="ARBA" id="ARBA00023316"/>
    </source>
</evidence>
<dbReference type="PIRSF" id="PIRSF026671">
    <property type="entry name" value="AA_dipeptidase"/>
    <property type="match status" value="1"/>
</dbReference>
<keyword evidence="7 9" id="KW-0482">Metalloprotease</keyword>
<evidence type="ECO:0000313" key="11">
    <source>
        <dbReference type="EMBL" id="ONF42176.1"/>
    </source>
</evidence>
<organism evidence="11 12">
    <name type="scientific">Marinobacter lutaoensis</name>
    <dbReference type="NCBI Taxonomy" id="135739"/>
    <lineage>
        <taxon>Bacteria</taxon>
        <taxon>Pseudomonadati</taxon>
        <taxon>Pseudomonadota</taxon>
        <taxon>Gammaproteobacteria</taxon>
        <taxon>Pseudomonadales</taxon>
        <taxon>Marinobacteraceae</taxon>
        <taxon>Marinobacter</taxon>
    </lineage>
</organism>
<keyword evidence="8 10" id="KW-0961">Cell wall biogenesis/degradation</keyword>
<keyword evidence="2 9" id="KW-0645">Protease</keyword>
<keyword evidence="5 9" id="KW-0862">Zinc</keyword>
<feature type="site" description="Transition state stabilizer" evidence="9">
    <location>
        <position position="93"/>
    </location>
</feature>
<dbReference type="PANTHER" id="PTHR43126:SF2">
    <property type="entry name" value="D-ALANYL-D-ALANINE DIPEPTIDASE"/>
    <property type="match status" value="1"/>
</dbReference>
<accession>A0A1V2DP53</accession>
<comment type="similarity">
    <text evidence="9 10">Belongs to the peptidase M15D family.</text>
</comment>
<dbReference type="EC" id="3.4.13.22" evidence="9 10"/>
<dbReference type="InterPro" id="IPR000755">
    <property type="entry name" value="A_A_dipeptidase"/>
</dbReference>
<name>A0A1V2DP53_9GAMM</name>
<evidence type="ECO:0000256" key="6">
    <source>
        <dbReference type="ARBA" id="ARBA00022997"/>
    </source>
</evidence>
<evidence type="ECO:0000256" key="7">
    <source>
        <dbReference type="ARBA" id="ARBA00023049"/>
    </source>
</evidence>
<comment type="cofactor">
    <cofactor evidence="9">
        <name>Zn(2+)</name>
        <dbReference type="ChEBI" id="CHEBI:29105"/>
    </cofactor>
    <text evidence="9">Binds 1 zinc ion per subunit.</text>
</comment>
<dbReference type="GO" id="GO:0006508">
    <property type="term" value="P:proteolysis"/>
    <property type="evidence" value="ECO:0007669"/>
    <property type="project" value="UniProtKB-KW"/>
</dbReference>
<dbReference type="AlphaFoldDB" id="A0A1V2DP53"/>
<keyword evidence="4 9" id="KW-0378">Hydrolase</keyword>
<reference evidence="11 12" key="1">
    <citation type="submission" date="2016-12" db="EMBL/GenBank/DDBJ databases">
        <title>Marinobacter lutaoensis whole genome sequencing.</title>
        <authorList>
            <person name="Verma A."/>
            <person name="Krishnamurthi S."/>
        </authorList>
    </citation>
    <scope>NUCLEOTIDE SEQUENCE [LARGE SCALE GENOMIC DNA]</scope>
    <source>
        <strain evidence="11 12">T5054</strain>
    </source>
</reference>
<feature type="binding site" evidence="9">
    <location>
        <position position="215"/>
    </location>
    <ligand>
        <name>Zn(2+)</name>
        <dbReference type="ChEBI" id="CHEBI:29105"/>
        <note>catalytic</note>
    </ligand>
</feature>
<dbReference type="CDD" id="cd14843">
    <property type="entry name" value="D-Ala-D-Ala_dipeptidase_like"/>
    <property type="match status" value="1"/>
</dbReference>
<evidence type="ECO:0000256" key="3">
    <source>
        <dbReference type="ARBA" id="ARBA00022723"/>
    </source>
</evidence>
<evidence type="ECO:0000256" key="5">
    <source>
        <dbReference type="ARBA" id="ARBA00022833"/>
    </source>
</evidence>
<dbReference type="InterPro" id="IPR009045">
    <property type="entry name" value="Zn_M74/Hedgehog-like"/>
</dbReference>
<dbReference type="SUPFAM" id="SSF55166">
    <property type="entry name" value="Hedgehog/DD-peptidase"/>
    <property type="match status" value="1"/>
</dbReference>
<dbReference type="GO" id="GO:0008270">
    <property type="term" value="F:zinc ion binding"/>
    <property type="evidence" value="ECO:0007669"/>
    <property type="project" value="UniProtKB-UniRule"/>
</dbReference>
<dbReference type="GO" id="GO:0160237">
    <property type="term" value="F:D-Ala-D-Ala dipeptidase activity"/>
    <property type="evidence" value="ECO:0007669"/>
    <property type="project" value="UniProtKB-EC"/>
</dbReference>
<evidence type="ECO:0000256" key="1">
    <source>
        <dbReference type="ARBA" id="ARBA00001362"/>
    </source>
</evidence>
<dbReference type="GO" id="GO:0071555">
    <property type="term" value="P:cell wall organization"/>
    <property type="evidence" value="ECO:0007669"/>
    <property type="project" value="UniProtKB-KW"/>
</dbReference>
<dbReference type="RefSeq" id="WP_076725768.1">
    <property type="nucleotide sequence ID" value="NZ_JABWTC010000036.1"/>
</dbReference>
<comment type="catalytic activity">
    <reaction evidence="1 9 10">
        <text>D-alanyl-D-alanine + H2O = 2 D-alanine</text>
        <dbReference type="Rhea" id="RHEA:20661"/>
        <dbReference type="ChEBI" id="CHEBI:15377"/>
        <dbReference type="ChEBI" id="CHEBI:57416"/>
        <dbReference type="ChEBI" id="CHEBI:57822"/>
        <dbReference type="EC" id="3.4.13.22"/>
    </reaction>
</comment>
<comment type="function">
    <text evidence="9 10">Catalyzes hydrolysis of the D-alanyl-D-alanine dipeptide.</text>
</comment>
<dbReference type="OrthoDB" id="9801430at2"/>
<evidence type="ECO:0000256" key="10">
    <source>
        <dbReference type="PIRNR" id="PIRNR026671"/>
    </source>
</evidence>
<evidence type="ECO:0000313" key="12">
    <source>
        <dbReference type="Proteomes" id="UP000189339"/>
    </source>
</evidence>
<dbReference type="HAMAP" id="MF_01924">
    <property type="entry name" value="A_A_dipeptidase"/>
    <property type="match status" value="1"/>
</dbReference>
<protein>
    <recommendedName>
        <fullName evidence="9 10">D-alanyl-D-alanine dipeptidase</fullName>
        <shortName evidence="9 10">D-Ala-D-Ala dipeptidase</shortName>
        <ecNumber evidence="9 10">3.4.13.22</ecNumber>
    </recommendedName>
</protein>
<keyword evidence="12" id="KW-1185">Reference proteome</keyword>
<dbReference type="Gene3D" id="3.30.1380.10">
    <property type="match status" value="1"/>
</dbReference>
<dbReference type="Proteomes" id="UP000189339">
    <property type="component" value="Unassembled WGS sequence"/>
</dbReference>
<gene>
    <name evidence="9" type="primary">ddpX</name>
    <name evidence="11" type="ORF">BTO32_16540</name>
</gene>
<dbReference type="PANTHER" id="PTHR43126">
    <property type="entry name" value="D-ALANYL-D-ALANINE DIPEPTIDASE"/>
    <property type="match status" value="1"/>
</dbReference>
<comment type="caution">
    <text evidence="11">The sequence shown here is derived from an EMBL/GenBank/DDBJ whole genome shotgun (WGS) entry which is preliminary data.</text>
</comment>
<feature type="binding site" evidence="9">
    <location>
        <position position="149"/>
    </location>
    <ligand>
        <name>Zn(2+)</name>
        <dbReference type="ChEBI" id="CHEBI:29105"/>
        <note>catalytic</note>
    </ligand>
</feature>
<sequence>MTNPKTPLAEAPIPDHPLPDWSALRDIPIVERNDPLLPTSLSPGLATYPAYYKMGVPHAVDECFVRREVFDRLMLASQRLPAGMRLVVLDGWRPFIVQQYLFDTLINLLQHARPDLDADARYAFTRTLVSPPSTDPEAPSPHLTGGSVDVTLSDADGRLLDMGTLFDEASPLSWSAALEDPVHDDRYGEARVHRRILYNAMTGAGFTNLPSEWWHYDFGNQLWALHRGEPRAIYGATRPPGVERLWQHQLGLKGHS</sequence>
<evidence type="ECO:0000256" key="4">
    <source>
        <dbReference type="ARBA" id="ARBA00022801"/>
    </source>
</evidence>
<evidence type="ECO:0000256" key="9">
    <source>
        <dbReference type="HAMAP-Rule" id="MF_01924"/>
    </source>
</evidence>
<proteinExistence type="inferred from homology"/>
<evidence type="ECO:0000256" key="2">
    <source>
        <dbReference type="ARBA" id="ARBA00022670"/>
    </source>
</evidence>
<feature type="binding site" evidence="9">
    <location>
        <position position="142"/>
    </location>
    <ligand>
        <name>Zn(2+)</name>
        <dbReference type="ChEBI" id="CHEBI:29105"/>
        <note>catalytic</note>
    </ligand>
</feature>
<dbReference type="STRING" id="135739.BTO32_16540"/>
<dbReference type="Pfam" id="PF01427">
    <property type="entry name" value="Peptidase_M15"/>
    <property type="match status" value="1"/>
</dbReference>
<dbReference type="EMBL" id="MSCW01000012">
    <property type="protein sequence ID" value="ONF42176.1"/>
    <property type="molecule type" value="Genomic_DNA"/>
</dbReference>
<keyword evidence="6 9" id="KW-0224">Dipeptidase</keyword>